<reference evidence="1" key="1">
    <citation type="submission" date="2023-03" db="EMBL/GenBank/DDBJ databases">
        <title>Massive genome expansion in bonnet fungi (Mycena s.s.) driven by repeated elements and novel gene families across ecological guilds.</title>
        <authorList>
            <consortium name="Lawrence Berkeley National Laboratory"/>
            <person name="Harder C.B."/>
            <person name="Miyauchi S."/>
            <person name="Viragh M."/>
            <person name="Kuo A."/>
            <person name="Thoen E."/>
            <person name="Andreopoulos B."/>
            <person name="Lu D."/>
            <person name="Skrede I."/>
            <person name="Drula E."/>
            <person name="Henrissat B."/>
            <person name="Morin E."/>
            <person name="Kohler A."/>
            <person name="Barry K."/>
            <person name="LaButti K."/>
            <person name="Morin E."/>
            <person name="Salamov A."/>
            <person name="Lipzen A."/>
            <person name="Mereny Z."/>
            <person name="Hegedus B."/>
            <person name="Baldrian P."/>
            <person name="Stursova M."/>
            <person name="Weitz H."/>
            <person name="Taylor A."/>
            <person name="Grigoriev I.V."/>
            <person name="Nagy L.G."/>
            <person name="Martin F."/>
            <person name="Kauserud H."/>
        </authorList>
    </citation>
    <scope>NUCLEOTIDE SEQUENCE</scope>
    <source>
        <strain evidence="1">CBHHK182m</strain>
    </source>
</reference>
<organism evidence="1 2">
    <name type="scientific">Mycena metata</name>
    <dbReference type="NCBI Taxonomy" id="1033252"/>
    <lineage>
        <taxon>Eukaryota</taxon>
        <taxon>Fungi</taxon>
        <taxon>Dikarya</taxon>
        <taxon>Basidiomycota</taxon>
        <taxon>Agaricomycotina</taxon>
        <taxon>Agaricomycetes</taxon>
        <taxon>Agaricomycetidae</taxon>
        <taxon>Agaricales</taxon>
        <taxon>Marasmiineae</taxon>
        <taxon>Mycenaceae</taxon>
        <taxon>Mycena</taxon>
    </lineage>
</organism>
<keyword evidence="2" id="KW-1185">Reference proteome</keyword>
<protein>
    <submittedName>
        <fullName evidence="1">Uncharacterized protein</fullName>
    </submittedName>
</protein>
<proteinExistence type="predicted"/>
<comment type="caution">
    <text evidence="1">The sequence shown here is derived from an EMBL/GenBank/DDBJ whole genome shotgun (WGS) entry which is preliminary data.</text>
</comment>
<dbReference type="Proteomes" id="UP001215598">
    <property type="component" value="Unassembled WGS sequence"/>
</dbReference>
<dbReference type="EMBL" id="JARKIB010000018">
    <property type="protein sequence ID" value="KAJ7769340.1"/>
    <property type="molecule type" value="Genomic_DNA"/>
</dbReference>
<name>A0AAD7NPR3_9AGAR</name>
<accession>A0AAD7NPR3</accession>
<evidence type="ECO:0000313" key="1">
    <source>
        <dbReference type="EMBL" id="KAJ7769340.1"/>
    </source>
</evidence>
<evidence type="ECO:0000313" key="2">
    <source>
        <dbReference type="Proteomes" id="UP001215598"/>
    </source>
</evidence>
<gene>
    <name evidence="1" type="ORF">B0H16DRAFT_1452541</name>
</gene>
<dbReference type="AlphaFoldDB" id="A0AAD7NPR3"/>
<sequence length="311" mass="35439">MISSHHRHAEHLLRLRLRAWDSASSIRTSENTHLASYSGTLFWPPTATSPSGRCTYFTPTRRNERVAHDALQMCYEHDIPYRVQPYPTTILLETPLSTGLGGTFGGEALRPALLRRPADLHALSSDVREIMDGGVGPRTCGEHQAAIVDAAARIQYQLFHAEFCSTPDCPFRNPIRVDFSFDPMTPGPPAHVYAPRAFLIDLEHTLFYTKDLFLRQFNTTHCRRYTTGRWAEKDYLNWVKQSETCTLGGHTESQSPGPKFDNQLQQVSGFGWDRDRQPRKKYLQIMIFLTRTHFSIFRQSVLEDAVIASAK</sequence>